<dbReference type="RefSeq" id="WP_067070534.1">
    <property type="nucleotide sequence ID" value="NZ_CP104562.2"/>
</dbReference>
<dbReference type="Pfam" id="PF18648">
    <property type="entry name" value="ADPRTs_Tse2"/>
    <property type="match status" value="1"/>
</dbReference>
<protein>
    <recommendedName>
        <fullName evidence="1">Tse2 ADP-ribosyltransferase toxin domain-containing protein</fullName>
    </recommendedName>
</protein>
<name>A0ABY6AXJ6_9BURK</name>
<evidence type="ECO:0000313" key="3">
    <source>
        <dbReference type="Proteomes" id="UP001064933"/>
    </source>
</evidence>
<sequence length="125" mass="13997">MFPNSFYICPEDVFRLGNAGSPRLSNIRPRDVDLTKVNDIVVVIANNAGVSVFNEQGLAERDMSGWVWQFNAATPMPQGLKLVHDRPGHYSIAPTVNMPLDKYKGLLEELGMKAFRVFFKQGKQA</sequence>
<organism evidence="2 3">
    <name type="scientific">Roseateles amylovorans</name>
    <dbReference type="NCBI Taxonomy" id="2978473"/>
    <lineage>
        <taxon>Bacteria</taxon>
        <taxon>Pseudomonadati</taxon>
        <taxon>Pseudomonadota</taxon>
        <taxon>Betaproteobacteria</taxon>
        <taxon>Burkholderiales</taxon>
        <taxon>Sphaerotilaceae</taxon>
        <taxon>Roseateles</taxon>
    </lineage>
</organism>
<dbReference type="Proteomes" id="UP001064933">
    <property type="component" value="Chromosome"/>
</dbReference>
<evidence type="ECO:0000259" key="1">
    <source>
        <dbReference type="Pfam" id="PF18648"/>
    </source>
</evidence>
<reference evidence="2" key="1">
    <citation type="submission" date="2022-10" db="EMBL/GenBank/DDBJ databases">
        <title>Characterization and whole genome sequencing of a new Roseateles species, isolated from fresh water.</title>
        <authorList>
            <person name="Guliayeva D.Y."/>
            <person name="Akhremchuk A.E."/>
            <person name="Sikolenko M.A."/>
            <person name="Valentovich L.N."/>
            <person name="Sidarenka A.V."/>
        </authorList>
    </citation>
    <scope>NUCLEOTIDE SEQUENCE</scope>
    <source>
        <strain evidence="2">BIM B-1768</strain>
    </source>
</reference>
<accession>A0ABY6AXJ6</accession>
<keyword evidence="3" id="KW-1185">Reference proteome</keyword>
<feature type="domain" description="Tse2 ADP-ribosyltransferase toxin" evidence="1">
    <location>
        <begin position="55"/>
        <end position="114"/>
    </location>
</feature>
<dbReference type="InterPro" id="IPR041018">
    <property type="entry name" value="ADPRTs_Tse2"/>
</dbReference>
<proteinExistence type="predicted"/>
<evidence type="ECO:0000313" key="2">
    <source>
        <dbReference type="EMBL" id="UXH77909.1"/>
    </source>
</evidence>
<dbReference type="EMBL" id="CP104562">
    <property type="protein sequence ID" value="UXH77909.1"/>
    <property type="molecule type" value="Genomic_DNA"/>
</dbReference>
<gene>
    <name evidence="2" type="ORF">N4261_23555</name>
</gene>